<reference evidence="2" key="1">
    <citation type="submission" date="2023-03" db="EMBL/GenBank/DDBJ databases">
        <title>Electrophorus voltai genome.</title>
        <authorList>
            <person name="Bian C."/>
        </authorList>
    </citation>
    <scope>NUCLEOTIDE SEQUENCE</scope>
    <source>
        <strain evidence="2">CB-2022</strain>
        <tissue evidence="2">Muscle</tissue>
    </source>
</reference>
<keyword evidence="3" id="KW-1185">Reference proteome</keyword>
<proteinExistence type="predicted"/>
<dbReference type="AlphaFoldDB" id="A0AAD8ZPV2"/>
<evidence type="ECO:0000313" key="2">
    <source>
        <dbReference type="EMBL" id="KAK1802256.1"/>
    </source>
</evidence>
<dbReference type="PANTHER" id="PTHR19446">
    <property type="entry name" value="REVERSE TRANSCRIPTASES"/>
    <property type="match status" value="1"/>
</dbReference>
<gene>
    <name evidence="2" type="ORF">P4O66_021914</name>
</gene>
<feature type="region of interest" description="Disordered" evidence="1">
    <location>
        <begin position="246"/>
        <end position="269"/>
    </location>
</feature>
<accession>A0AAD8ZPV2</accession>
<name>A0AAD8ZPV2_9TELE</name>
<protein>
    <recommendedName>
        <fullName evidence="4">Reverse transcriptase domain-containing protein</fullName>
    </recommendedName>
</protein>
<comment type="caution">
    <text evidence="2">The sequence shown here is derived from an EMBL/GenBank/DDBJ whole genome shotgun (WGS) entry which is preliminary data.</text>
</comment>
<dbReference type="Proteomes" id="UP001239994">
    <property type="component" value="Unassembled WGS sequence"/>
</dbReference>
<evidence type="ECO:0000256" key="1">
    <source>
        <dbReference type="SAM" id="MobiDB-lite"/>
    </source>
</evidence>
<organism evidence="2 3">
    <name type="scientific">Electrophorus voltai</name>
    <dbReference type="NCBI Taxonomy" id="2609070"/>
    <lineage>
        <taxon>Eukaryota</taxon>
        <taxon>Metazoa</taxon>
        <taxon>Chordata</taxon>
        <taxon>Craniata</taxon>
        <taxon>Vertebrata</taxon>
        <taxon>Euteleostomi</taxon>
        <taxon>Actinopterygii</taxon>
        <taxon>Neopterygii</taxon>
        <taxon>Teleostei</taxon>
        <taxon>Ostariophysi</taxon>
        <taxon>Gymnotiformes</taxon>
        <taxon>Gymnotoidei</taxon>
        <taxon>Gymnotidae</taxon>
        <taxon>Electrophorus</taxon>
    </lineage>
</organism>
<sequence length="269" mass="29340">MSSSSKDNSAQHANYVGPYRLEKTLGKGQTANRVRADHAALHHIDGCRPRIRGDGVGHVLCTSGLGAEAHEAASKNDNKTLYRIVRELTGAWSNSSAPIKIKDGMFLLTRQGQDARWVEHFKETLNQPTPANTYDFGATPPPPDLVVNLDLITIEETKVAIRTLKANKAPGLDEIAPEMLKYGGDAIVNALTVLLNKCWQDQSVPSDWRKGVIVKLPKKGNTADCNSRGITPLGSWESLLQRSIMAPTTSSGRNSPGRASRIQSRRIVQ</sequence>
<evidence type="ECO:0008006" key="4">
    <source>
        <dbReference type="Google" id="ProtNLM"/>
    </source>
</evidence>
<evidence type="ECO:0000313" key="3">
    <source>
        <dbReference type="Proteomes" id="UP001239994"/>
    </source>
</evidence>
<dbReference type="EMBL" id="JAROKS010000007">
    <property type="protein sequence ID" value="KAK1802256.1"/>
    <property type="molecule type" value="Genomic_DNA"/>
</dbReference>